<name>W4F9Y8_APHAT</name>
<feature type="compositionally biased region" description="Low complexity" evidence="1">
    <location>
        <begin position="126"/>
        <end position="142"/>
    </location>
</feature>
<dbReference type="RefSeq" id="XP_009846983.1">
    <property type="nucleotide sequence ID" value="XM_009848681.1"/>
</dbReference>
<evidence type="ECO:0000256" key="1">
    <source>
        <dbReference type="SAM" id="MobiDB-lite"/>
    </source>
</evidence>
<evidence type="ECO:0000313" key="2">
    <source>
        <dbReference type="EMBL" id="ETV63533.1"/>
    </source>
</evidence>
<sequence length="285" mass="28747">MVSTRATANAPLLAATVAAGTNSMVQTMDALSPPTTGTGETNSDDMEVEIHDLTSPVAEMRDFGLNSFSATRDAASTDPASPPMVREYATSPGPMVPVGVPNGTSNGATGAKLGSTMTLGHHPTMASRPGTTTASAATAPAPMLRDRSASPPSTGPTRVASDVMDGGDHDSGSPVTANDDSGRSGLSTANTVSPGDARSDVLSQAMLPARVGDAGSSEDVNPRSNSSHPRGSAASATTAASPPSTDPWTTFAAKRVEATKASRAKDVGTYRPSMADLEPLLAKHT</sequence>
<accession>W4F9Y8</accession>
<dbReference type="GeneID" id="20821538"/>
<feature type="region of interest" description="Disordered" evidence="1">
    <location>
        <begin position="211"/>
        <end position="285"/>
    </location>
</feature>
<gene>
    <name evidence="2" type="ORF">H257_19542</name>
</gene>
<feature type="non-terminal residue" evidence="2">
    <location>
        <position position="285"/>
    </location>
</feature>
<feature type="compositionally biased region" description="Basic and acidic residues" evidence="1">
    <location>
        <begin position="254"/>
        <end position="268"/>
    </location>
</feature>
<feature type="region of interest" description="Disordered" evidence="1">
    <location>
        <begin position="100"/>
        <end position="199"/>
    </location>
</feature>
<feature type="compositionally biased region" description="Polar residues" evidence="1">
    <location>
        <begin position="173"/>
        <end position="193"/>
    </location>
</feature>
<feature type="compositionally biased region" description="Low complexity" evidence="1">
    <location>
        <begin position="232"/>
        <end position="250"/>
    </location>
</feature>
<dbReference type="AlphaFoldDB" id="W4F9Y8"/>
<dbReference type="EMBL" id="KI913879">
    <property type="protein sequence ID" value="ETV63533.1"/>
    <property type="molecule type" value="Genomic_DNA"/>
</dbReference>
<organism evidence="2">
    <name type="scientific">Aphanomyces astaci</name>
    <name type="common">Crayfish plague agent</name>
    <dbReference type="NCBI Taxonomy" id="112090"/>
    <lineage>
        <taxon>Eukaryota</taxon>
        <taxon>Sar</taxon>
        <taxon>Stramenopiles</taxon>
        <taxon>Oomycota</taxon>
        <taxon>Saprolegniomycetes</taxon>
        <taxon>Saprolegniales</taxon>
        <taxon>Verrucalvaceae</taxon>
        <taxon>Aphanomyces</taxon>
    </lineage>
</organism>
<dbReference type="VEuPathDB" id="FungiDB:H257_19542"/>
<proteinExistence type="predicted"/>
<reference evidence="2" key="1">
    <citation type="submission" date="2013-12" db="EMBL/GenBank/DDBJ databases">
        <title>The Genome Sequence of Aphanomyces astaci APO3.</title>
        <authorList>
            <consortium name="The Broad Institute Genomics Platform"/>
            <person name="Russ C."/>
            <person name="Tyler B."/>
            <person name="van West P."/>
            <person name="Dieguez-Uribeondo J."/>
            <person name="Young S.K."/>
            <person name="Zeng Q."/>
            <person name="Gargeya S."/>
            <person name="Fitzgerald M."/>
            <person name="Abouelleil A."/>
            <person name="Alvarado L."/>
            <person name="Chapman S.B."/>
            <person name="Gainer-Dewar J."/>
            <person name="Goldberg J."/>
            <person name="Griggs A."/>
            <person name="Gujja S."/>
            <person name="Hansen M."/>
            <person name="Howarth C."/>
            <person name="Imamovic A."/>
            <person name="Ireland A."/>
            <person name="Larimer J."/>
            <person name="McCowan C."/>
            <person name="Murphy C."/>
            <person name="Pearson M."/>
            <person name="Poon T.W."/>
            <person name="Priest M."/>
            <person name="Roberts A."/>
            <person name="Saif S."/>
            <person name="Shea T."/>
            <person name="Sykes S."/>
            <person name="Wortman J."/>
            <person name="Nusbaum C."/>
            <person name="Birren B."/>
        </authorList>
    </citation>
    <scope>NUCLEOTIDE SEQUENCE [LARGE SCALE GENOMIC DNA]</scope>
    <source>
        <strain evidence="2">APO3</strain>
    </source>
</reference>
<protein>
    <submittedName>
        <fullName evidence="2">Uncharacterized protein</fullName>
    </submittedName>
</protein>
<feature type="compositionally biased region" description="Polar residues" evidence="1">
    <location>
        <begin position="218"/>
        <end position="229"/>
    </location>
</feature>